<dbReference type="EMBL" id="BSXG01000012">
    <property type="protein sequence ID" value="GME24258.1"/>
    <property type="molecule type" value="Genomic_DNA"/>
</dbReference>
<reference evidence="1" key="1">
    <citation type="submission" date="2024-09" db="EMBL/GenBank/DDBJ databases">
        <title>Draft Genome Sequences of Neofusicoccum parvum.</title>
        <authorList>
            <person name="Ashida A."/>
            <person name="Camagna M."/>
            <person name="Tanaka A."/>
            <person name="Takemoto D."/>
        </authorList>
    </citation>
    <scope>NUCLEOTIDE SEQUENCE</scope>
    <source>
        <strain evidence="1">PPO83</strain>
    </source>
</reference>
<evidence type="ECO:0000313" key="1">
    <source>
        <dbReference type="EMBL" id="GME24258.1"/>
    </source>
</evidence>
<accession>A0ACB5RUP0</accession>
<name>A0ACB5RUP0_9PEZI</name>
<sequence length="290" mass="30270">MSAPGSVSPVPRPGREEQPQAPTVSIVPSSLSGKTAIVSGSCHGIGAAIVKELSARGAYVVLNYPDPSLEEAARALQSTLRNPSTAICADLSTPTGAAHLVSQALADLSVSTIDILVNNAARIVLKPFDQLSLADYATMFDLNIRGYFLLTQAVLPHLPRKNADGTGGGGRIVNLCSGSARMPGVNQSLYAATKGAIESFSKGLAVELPAKYGCTVNCVSPGIVETPGMRASMTPEEWQYIKPQIEQMTPAGARAGAAEEVAWAVAFLCEERSRWVNGETMFVTGGLVLG</sequence>
<organism evidence="1 2">
    <name type="scientific">Neofusicoccum parvum</name>
    <dbReference type="NCBI Taxonomy" id="310453"/>
    <lineage>
        <taxon>Eukaryota</taxon>
        <taxon>Fungi</taxon>
        <taxon>Dikarya</taxon>
        <taxon>Ascomycota</taxon>
        <taxon>Pezizomycotina</taxon>
        <taxon>Dothideomycetes</taxon>
        <taxon>Dothideomycetes incertae sedis</taxon>
        <taxon>Botryosphaeriales</taxon>
        <taxon>Botryosphaeriaceae</taxon>
        <taxon>Neofusicoccum</taxon>
    </lineage>
</organism>
<dbReference type="Proteomes" id="UP001165186">
    <property type="component" value="Unassembled WGS sequence"/>
</dbReference>
<gene>
    <name evidence="1" type="primary">g4503</name>
    <name evidence="1" type="ORF">NpPPO83_00004503</name>
</gene>
<comment type="caution">
    <text evidence="1">The sequence shown here is derived from an EMBL/GenBank/DDBJ whole genome shotgun (WGS) entry which is preliminary data.</text>
</comment>
<protein>
    <submittedName>
        <fullName evidence="1">Short-chain dehydrogenase/reductase SDR</fullName>
    </submittedName>
</protein>
<keyword evidence="2" id="KW-1185">Reference proteome</keyword>
<proteinExistence type="predicted"/>
<evidence type="ECO:0000313" key="2">
    <source>
        <dbReference type="Proteomes" id="UP001165186"/>
    </source>
</evidence>